<dbReference type="Proteomes" id="UP001175211">
    <property type="component" value="Unassembled WGS sequence"/>
</dbReference>
<protein>
    <submittedName>
        <fullName evidence="1">Uncharacterized protein</fullName>
    </submittedName>
</protein>
<evidence type="ECO:0000313" key="2">
    <source>
        <dbReference type="Proteomes" id="UP001175211"/>
    </source>
</evidence>
<sequence length="293" mass="33231">MPLQISIYLYDDNHVSEGTIVVEVADDALCGHVKETLAAKKQISEESILLWKPREHINPIRVGSADLRSRLLDNDCRLDKFCDQIIDTELVCDVLLTSDNHRQEMMTAFVADITPMERTTTLRQGELAEQHDVLQVLGKGASVFAILKHDLTNYAHAMLDIVFKNVRGGMAPSKSAKSTDYFNYQRGVTPILDGRYALQRTPIPPPIELYHRIFAYFQACIRDESLHIPVHVQLTVEPLSNIDRRFPVSGFDRNLLLQLNRPVLKKLNRNKTNSAHILQFRRRSPPTVAAGVI</sequence>
<reference evidence="1" key="1">
    <citation type="submission" date="2023-06" db="EMBL/GenBank/DDBJ databases">
        <authorList>
            <consortium name="Lawrence Berkeley National Laboratory"/>
            <person name="Ahrendt S."/>
            <person name="Sahu N."/>
            <person name="Indic B."/>
            <person name="Wong-Bajracharya J."/>
            <person name="Merenyi Z."/>
            <person name="Ke H.-M."/>
            <person name="Monk M."/>
            <person name="Kocsube S."/>
            <person name="Drula E."/>
            <person name="Lipzen A."/>
            <person name="Balint B."/>
            <person name="Henrissat B."/>
            <person name="Andreopoulos B."/>
            <person name="Martin F.M."/>
            <person name="Harder C.B."/>
            <person name="Rigling D."/>
            <person name="Ford K.L."/>
            <person name="Foster G.D."/>
            <person name="Pangilinan J."/>
            <person name="Papanicolaou A."/>
            <person name="Barry K."/>
            <person name="LaButti K."/>
            <person name="Viragh M."/>
            <person name="Koriabine M."/>
            <person name="Yan M."/>
            <person name="Riley R."/>
            <person name="Champramary S."/>
            <person name="Plett K.L."/>
            <person name="Tsai I.J."/>
            <person name="Slot J."/>
            <person name="Sipos G."/>
            <person name="Plett J."/>
            <person name="Nagy L.G."/>
            <person name="Grigoriev I.V."/>
        </authorList>
    </citation>
    <scope>NUCLEOTIDE SEQUENCE</scope>
    <source>
        <strain evidence="1">CCBAS 213</strain>
    </source>
</reference>
<name>A0AA39KBY4_ARMTA</name>
<evidence type="ECO:0000313" key="1">
    <source>
        <dbReference type="EMBL" id="KAK0458347.1"/>
    </source>
</evidence>
<keyword evidence="2" id="KW-1185">Reference proteome</keyword>
<dbReference type="GeneID" id="85353182"/>
<organism evidence="1 2">
    <name type="scientific">Armillaria tabescens</name>
    <name type="common">Ringless honey mushroom</name>
    <name type="synonym">Agaricus tabescens</name>
    <dbReference type="NCBI Taxonomy" id="1929756"/>
    <lineage>
        <taxon>Eukaryota</taxon>
        <taxon>Fungi</taxon>
        <taxon>Dikarya</taxon>
        <taxon>Basidiomycota</taxon>
        <taxon>Agaricomycotina</taxon>
        <taxon>Agaricomycetes</taxon>
        <taxon>Agaricomycetidae</taxon>
        <taxon>Agaricales</taxon>
        <taxon>Marasmiineae</taxon>
        <taxon>Physalacriaceae</taxon>
        <taxon>Desarmillaria</taxon>
    </lineage>
</organism>
<accession>A0AA39KBY4</accession>
<dbReference type="RefSeq" id="XP_060330635.1">
    <property type="nucleotide sequence ID" value="XM_060469634.1"/>
</dbReference>
<proteinExistence type="predicted"/>
<comment type="caution">
    <text evidence="1">The sequence shown here is derived from an EMBL/GenBank/DDBJ whole genome shotgun (WGS) entry which is preliminary data.</text>
</comment>
<gene>
    <name evidence="1" type="ORF">EV420DRAFT_1480074</name>
</gene>
<dbReference type="EMBL" id="JAUEPS010000018">
    <property type="protein sequence ID" value="KAK0458347.1"/>
    <property type="molecule type" value="Genomic_DNA"/>
</dbReference>
<dbReference type="AlphaFoldDB" id="A0AA39KBY4"/>